<dbReference type="Pfam" id="PF11412">
    <property type="entry name" value="DsbD_N"/>
    <property type="match status" value="1"/>
</dbReference>
<evidence type="ECO:0000259" key="2">
    <source>
        <dbReference type="Pfam" id="PF11412"/>
    </source>
</evidence>
<dbReference type="EMBL" id="FSRL01000001">
    <property type="protein sequence ID" value="SIO17536.1"/>
    <property type="molecule type" value="Genomic_DNA"/>
</dbReference>
<evidence type="ECO:0000256" key="1">
    <source>
        <dbReference type="SAM" id="SignalP"/>
    </source>
</evidence>
<name>A0A1N6HCP2_9RHOB</name>
<dbReference type="RefSeq" id="WP_074257183.1">
    <property type="nucleotide sequence ID" value="NZ_FSRL01000001.1"/>
</dbReference>
<proteinExistence type="predicted"/>
<evidence type="ECO:0000313" key="4">
    <source>
        <dbReference type="Proteomes" id="UP000184932"/>
    </source>
</evidence>
<evidence type="ECO:0000313" key="3">
    <source>
        <dbReference type="EMBL" id="SIO17536.1"/>
    </source>
</evidence>
<feature type="chain" id="PRO_5012726458" evidence="1">
    <location>
        <begin position="20"/>
        <end position="269"/>
    </location>
</feature>
<keyword evidence="4" id="KW-1185">Reference proteome</keyword>
<keyword evidence="1" id="KW-0732">Signal</keyword>
<reference evidence="4" key="1">
    <citation type="submission" date="2016-11" db="EMBL/GenBank/DDBJ databases">
        <authorList>
            <person name="Varghese N."/>
            <person name="Submissions S."/>
        </authorList>
    </citation>
    <scope>NUCLEOTIDE SEQUENCE [LARGE SCALE GENOMIC DNA]</scope>
    <source>
        <strain evidence="4">DSM 29440</strain>
    </source>
</reference>
<feature type="signal peptide" evidence="1">
    <location>
        <begin position="1"/>
        <end position="19"/>
    </location>
</feature>
<dbReference type="InterPro" id="IPR028250">
    <property type="entry name" value="DsbDN"/>
</dbReference>
<accession>A0A1N6HCP2</accession>
<dbReference type="AlphaFoldDB" id="A0A1N6HCP2"/>
<dbReference type="STRING" id="1217970.SAMN05444002_3265"/>
<feature type="domain" description="Thiol:disulfide interchange protein DsbD N-terminal" evidence="2">
    <location>
        <begin position="41"/>
        <end position="143"/>
    </location>
</feature>
<dbReference type="Proteomes" id="UP000184932">
    <property type="component" value="Unassembled WGS sequence"/>
</dbReference>
<gene>
    <name evidence="3" type="ORF">SAMN05444002_3265</name>
</gene>
<protein>
    <submittedName>
        <fullName evidence="3">Disulphide bond corrector protein DsbC</fullName>
    </submittedName>
</protein>
<organism evidence="3 4">
    <name type="scientific">Vannielia litorea</name>
    <dbReference type="NCBI Taxonomy" id="1217970"/>
    <lineage>
        <taxon>Bacteria</taxon>
        <taxon>Pseudomonadati</taxon>
        <taxon>Pseudomonadota</taxon>
        <taxon>Alphaproteobacteria</taxon>
        <taxon>Rhodobacterales</taxon>
        <taxon>Paracoccaceae</taxon>
        <taxon>Vannielia</taxon>
    </lineage>
</organism>
<sequence>MKIFLAALLSLALLAPATAGTYGLTPGEVVRAEVLPGWVTPRGTRMAALRLTLAPGWKTYWRAPGETGIPPSFDWTGSRNLARVTLHWPSPRVFDEGGVRTIGYKHELVLPIEITPATPGAPVELVANVDLGVCEHICVPASLSFTAALAGKGAPDPAIDAALKARPISAREAGLSGVTCVVDPISDGVRVTARIPSERIGGRTVAVIEPGNPRVWASETETRREGPALLASADLVPPKGQVMALSRKTLRVTLMGEGRAIDIQGCPSP</sequence>
<dbReference type="OrthoDB" id="9811036at2"/>